<accession>A0A542XQ34</accession>
<keyword evidence="1" id="KW-0812">Transmembrane</keyword>
<name>A0A542XQ34_SALAC</name>
<proteinExistence type="predicted"/>
<feature type="transmembrane region" description="Helical" evidence="1">
    <location>
        <begin position="29"/>
        <end position="50"/>
    </location>
</feature>
<dbReference type="GeneID" id="93774239"/>
<reference evidence="2 3" key="1">
    <citation type="submission" date="2019-06" db="EMBL/GenBank/DDBJ databases">
        <title>Sequencing the genomes of 1000 actinobacteria strains.</title>
        <authorList>
            <person name="Klenk H.-P."/>
        </authorList>
    </citation>
    <scope>NUCLEOTIDE SEQUENCE [LARGE SCALE GENOMIC DNA]</scope>
    <source>
        <strain evidence="2 3">DSM 44819</strain>
    </source>
</reference>
<comment type="caution">
    <text evidence="2">The sequence shown here is derived from an EMBL/GenBank/DDBJ whole genome shotgun (WGS) entry which is preliminary data.</text>
</comment>
<dbReference type="EMBL" id="VFOL01000001">
    <property type="protein sequence ID" value="TQL37941.1"/>
    <property type="molecule type" value="Genomic_DNA"/>
</dbReference>
<sequence>MDTLIFAVILLSVWLTARGSRRRTVLAVWTVALCATLLLFIHHSATKLPLNF</sequence>
<dbReference type="Pfam" id="PF19455">
    <property type="entry name" value="DUF5993"/>
    <property type="match status" value="1"/>
</dbReference>
<keyword evidence="1" id="KW-1133">Transmembrane helix</keyword>
<dbReference type="RefSeq" id="WP_012183385.1">
    <property type="nucleotide sequence ID" value="NZ_BOQM01000017.1"/>
</dbReference>
<evidence type="ECO:0000313" key="2">
    <source>
        <dbReference type="EMBL" id="TQL37941.1"/>
    </source>
</evidence>
<dbReference type="Proteomes" id="UP000315983">
    <property type="component" value="Unassembled WGS sequence"/>
</dbReference>
<dbReference type="InterPro" id="IPR046035">
    <property type="entry name" value="DUF5993"/>
</dbReference>
<organism evidence="2 3">
    <name type="scientific">Salinispora arenicola</name>
    <dbReference type="NCBI Taxonomy" id="168697"/>
    <lineage>
        <taxon>Bacteria</taxon>
        <taxon>Bacillati</taxon>
        <taxon>Actinomycetota</taxon>
        <taxon>Actinomycetes</taxon>
        <taxon>Micromonosporales</taxon>
        <taxon>Micromonosporaceae</taxon>
        <taxon>Salinispora</taxon>
    </lineage>
</organism>
<protein>
    <submittedName>
        <fullName evidence="2">Uncharacterized protein</fullName>
    </submittedName>
</protein>
<evidence type="ECO:0000313" key="3">
    <source>
        <dbReference type="Proteomes" id="UP000315983"/>
    </source>
</evidence>
<dbReference type="AlphaFoldDB" id="A0A542XQ34"/>
<gene>
    <name evidence="2" type="ORF">FB564_3112</name>
</gene>
<evidence type="ECO:0000256" key="1">
    <source>
        <dbReference type="SAM" id="Phobius"/>
    </source>
</evidence>
<keyword evidence="1" id="KW-0472">Membrane</keyword>